<protein>
    <submittedName>
        <fullName evidence="1">Uncharacterized protein</fullName>
    </submittedName>
</protein>
<dbReference type="EMBL" id="VTPC01000791">
    <property type="protein sequence ID" value="KAF2904368.1"/>
    <property type="molecule type" value="Genomic_DNA"/>
</dbReference>
<organism evidence="1 2">
    <name type="scientific">Ignelater luminosus</name>
    <name type="common">Cucubano</name>
    <name type="synonym">Pyrophorus luminosus</name>
    <dbReference type="NCBI Taxonomy" id="2038154"/>
    <lineage>
        <taxon>Eukaryota</taxon>
        <taxon>Metazoa</taxon>
        <taxon>Ecdysozoa</taxon>
        <taxon>Arthropoda</taxon>
        <taxon>Hexapoda</taxon>
        <taxon>Insecta</taxon>
        <taxon>Pterygota</taxon>
        <taxon>Neoptera</taxon>
        <taxon>Endopterygota</taxon>
        <taxon>Coleoptera</taxon>
        <taxon>Polyphaga</taxon>
        <taxon>Elateriformia</taxon>
        <taxon>Elateroidea</taxon>
        <taxon>Elateridae</taxon>
        <taxon>Agrypninae</taxon>
        <taxon>Pyrophorini</taxon>
        <taxon>Ignelater</taxon>
    </lineage>
</organism>
<reference evidence="1" key="1">
    <citation type="submission" date="2019-08" db="EMBL/GenBank/DDBJ databases">
        <title>The genome of the North American firefly Photinus pyralis.</title>
        <authorList>
            <consortium name="Photinus pyralis genome working group"/>
            <person name="Fallon T.R."/>
            <person name="Sander Lower S.E."/>
            <person name="Weng J.-K."/>
        </authorList>
    </citation>
    <scope>NUCLEOTIDE SEQUENCE</scope>
    <source>
        <strain evidence="1">TRF0915ILg1</strain>
        <tissue evidence="1">Whole body</tissue>
    </source>
</reference>
<evidence type="ECO:0000313" key="2">
    <source>
        <dbReference type="Proteomes" id="UP000801492"/>
    </source>
</evidence>
<comment type="caution">
    <text evidence="1">The sequence shown here is derived from an EMBL/GenBank/DDBJ whole genome shotgun (WGS) entry which is preliminary data.</text>
</comment>
<sequence>LVIRYLDSLKKKPAVIIAKFNMKKAERTVSRRTQEKHFSELDDSRIKKLRPFKDDQGWLRIKTELIFGMEVDNYVLPDNSRIIKVITLKEQETLSHARVQVLQSI</sequence>
<name>A0A8K0DJI7_IGNLU</name>
<gene>
    <name evidence="1" type="ORF">ILUMI_01826</name>
</gene>
<proteinExistence type="predicted"/>
<dbReference type="Proteomes" id="UP000801492">
    <property type="component" value="Unassembled WGS sequence"/>
</dbReference>
<accession>A0A8K0DJI7</accession>
<evidence type="ECO:0000313" key="1">
    <source>
        <dbReference type="EMBL" id="KAF2904368.1"/>
    </source>
</evidence>
<dbReference type="AlphaFoldDB" id="A0A8K0DJI7"/>
<keyword evidence="2" id="KW-1185">Reference proteome</keyword>
<feature type="non-terminal residue" evidence="1">
    <location>
        <position position="1"/>
    </location>
</feature>